<keyword evidence="2" id="KW-1185">Reference proteome</keyword>
<dbReference type="Proteomes" id="UP001500187">
    <property type="component" value="Unassembled WGS sequence"/>
</dbReference>
<gene>
    <name evidence="1" type="ORF">GCM10023352_05190</name>
</gene>
<name>A0ABP9B3S2_9MICC</name>
<evidence type="ECO:0000313" key="2">
    <source>
        <dbReference type="Proteomes" id="UP001500187"/>
    </source>
</evidence>
<proteinExistence type="predicted"/>
<comment type="caution">
    <text evidence="1">The sequence shown here is derived from an EMBL/GenBank/DDBJ whole genome shotgun (WGS) entry which is preliminary data.</text>
</comment>
<dbReference type="EMBL" id="BAABKP010000001">
    <property type="protein sequence ID" value="GAA4790174.1"/>
    <property type="molecule type" value="Genomic_DNA"/>
</dbReference>
<organism evidence="1 2">
    <name type="scientific">Rothia endophytica</name>
    <dbReference type="NCBI Taxonomy" id="1324766"/>
    <lineage>
        <taxon>Bacteria</taxon>
        <taxon>Bacillati</taxon>
        <taxon>Actinomycetota</taxon>
        <taxon>Actinomycetes</taxon>
        <taxon>Micrococcales</taxon>
        <taxon>Micrococcaceae</taxon>
        <taxon>Rothia</taxon>
    </lineage>
</organism>
<dbReference type="RefSeq" id="WP_345444371.1">
    <property type="nucleotide sequence ID" value="NZ_BAABKP010000001.1"/>
</dbReference>
<evidence type="ECO:0000313" key="1">
    <source>
        <dbReference type="EMBL" id="GAA4790174.1"/>
    </source>
</evidence>
<sequence length="68" mass="6517">MFTSTVSESGEVKSGEREVLGDDDAALLGVDTVSAVAVASAVGVSCAGVLAPGVLAAEEVVAGVGELP</sequence>
<accession>A0ABP9B3S2</accession>
<reference evidence="2" key="1">
    <citation type="journal article" date="2019" name="Int. J. Syst. Evol. Microbiol.">
        <title>The Global Catalogue of Microorganisms (GCM) 10K type strain sequencing project: providing services to taxonomists for standard genome sequencing and annotation.</title>
        <authorList>
            <consortium name="The Broad Institute Genomics Platform"/>
            <consortium name="The Broad Institute Genome Sequencing Center for Infectious Disease"/>
            <person name="Wu L."/>
            <person name="Ma J."/>
        </authorList>
    </citation>
    <scope>NUCLEOTIDE SEQUENCE [LARGE SCALE GENOMIC DNA]</scope>
    <source>
        <strain evidence="2">JCM 18541</strain>
    </source>
</reference>
<protein>
    <submittedName>
        <fullName evidence="1">Uncharacterized protein</fullName>
    </submittedName>
</protein>